<reference evidence="3" key="3">
    <citation type="submission" date="2023-02" db="EMBL/GenBank/DDBJ databases">
        <authorList>
            <person name="Sun Q."/>
            <person name="Mori K."/>
        </authorList>
    </citation>
    <scope>NUCLEOTIDE SEQUENCE</scope>
    <source>
        <strain evidence="3">NBRC 108565</strain>
        <plasmid evidence="3">pNBRC108565a</plasmid>
    </source>
</reference>
<feature type="region of interest" description="Disordered" evidence="1">
    <location>
        <begin position="40"/>
        <end position="73"/>
    </location>
</feature>
<evidence type="ECO:0000256" key="1">
    <source>
        <dbReference type="SAM" id="MobiDB-lite"/>
    </source>
</evidence>
<dbReference type="EMBL" id="AP027730">
    <property type="protein sequence ID" value="BDZ44040.1"/>
    <property type="molecule type" value="Genomic_DNA"/>
</dbReference>
<evidence type="ECO:0000313" key="4">
    <source>
        <dbReference type="Proteomes" id="UP001321475"/>
    </source>
</evidence>
<accession>A0ABN6XGX7</accession>
<geneLocation type="plasmid" evidence="3 4">
    <name>pNBRC108565a</name>
</geneLocation>
<feature type="compositionally biased region" description="Basic and acidic residues" evidence="1">
    <location>
        <begin position="48"/>
        <end position="63"/>
    </location>
</feature>
<reference evidence="3" key="1">
    <citation type="journal article" date="2014" name="Int. J. Syst. Evol. Microbiol.">
        <title>Complete genome of a new Firmicutes species belonging to the dominant human colonic microbiota ('Ruminococcus bicirculans') reveals two chromosomes and a selective capacity to utilize plant glucans.</title>
        <authorList>
            <consortium name="NISC Comparative Sequencing Program"/>
            <person name="Wegmann U."/>
            <person name="Louis P."/>
            <person name="Goesmann A."/>
            <person name="Henrissat B."/>
            <person name="Duncan S.H."/>
            <person name="Flint H.J."/>
        </authorList>
    </citation>
    <scope>NUCLEOTIDE SEQUENCE</scope>
    <source>
        <strain evidence="3">NBRC 108565</strain>
    </source>
</reference>
<dbReference type="Proteomes" id="UP001321475">
    <property type="component" value="Plasmid pNBRC108565a"/>
</dbReference>
<reference evidence="4" key="2">
    <citation type="journal article" date="2019" name="Int. J. Syst. Evol. Microbiol.">
        <title>The Global Catalogue of Microorganisms (GCM) 10K type strain sequencing project: providing services to taxonomists for standard genome sequencing and annotation.</title>
        <authorList>
            <consortium name="The Broad Institute Genomics Platform"/>
            <consortium name="The Broad Institute Genome Sequencing Center for Infectious Disease"/>
            <person name="Wu L."/>
            <person name="Ma J."/>
        </authorList>
    </citation>
    <scope>NUCLEOTIDE SEQUENCE [LARGE SCALE GENOMIC DNA]</scope>
    <source>
        <strain evidence="4">NBRC 108565</strain>
    </source>
</reference>
<sequence length="73" mass="8687">MALMRVKEPDRCTKCGNPRENRAPLLAQFLRLSHRIIERRSQHFRKPGNRDNQKTHQPDDHKYQPQMCPQPSP</sequence>
<organism evidence="3 4">
    <name type="scientific">Paraoerskovia sediminicola</name>
    <dbReference type="NCBI Taxonomy" id="1138587"/>
    <lineage>
        <taxon>Bacteria</taxon>
        <taxon>Bacillati</taxon>
        <taxon>Actinomycetota</taxon>
        <taxon>Actinomycetes</taxon>
        <taxon>Micrococcales</taxon>
        <taxon>Cellulomonadaceae</taxon>
        <taxon>Paraoerskovia</taxon>
    </lineage>
</organism>
<keyword evidence="4" id="KW-1185">Reference proteome</keyword>
<evidence type="ECO:0000313" key="2">
    <source>
        <dbReference type="EMBL" id="BDZ44040.1"/>
    </source>
</evidence>
<dbReference type="EMBL" id="AP027730">
    <property type="protein sequence ID" value="BDZ44084.1"/>
    <property type="molecule type" value="Genomic_DNA"/>
</dbReference>
<name>A0ABN6XGX7_9CELL</name>
<gene>
    <name evidence="2" type="ORF">GCM10025865_33390</name>
    <name evidence="3" type="ORF">GCM10025865_33830</name>
</gene>
<evidence type="ECO:0000313" key="3">
    <source>
        <dbReference type="EMBL" id="BDZ44084.1"/>
    </source>
</evidence>
<keyword evidence="3" id="KW-0614">Plasmid</keyword>
<evidence type="ECO:0008006" key="5">
    <source>
        <dbReference type="Google" id="ProtNLM"/>
    </source>
</evidence>
<protein>
    <recommendedName>
        <fullName evidence="5">Transposase</fullName>
    </recommendedName>
</protein>
<proteinExistence type="predicted"/>